<evidence type="ECO:0000313" key="2">
    <source>
        <dbReference type="EMBL" id="MFC5944661.1"/>
    </source>
</evidence>
<proteinExistence type="predicted"/>
<dbReference type="EMBL" id="JBHSQQ010000209">
    <property type="protein sequence ID" value="MFC5944661.1"/>
    <property type="molecule type" value="Genomic_DNA"/>
</dbReference>
<feature type="domain" description="Carrier" evidence="1">
    <location>
        <begin position="7"/>
        <end position="83"/>
    </location>
</feature>
<dbReference type="Proteomes" id="UP001596207">
    <property type="component" value="Unassembled WGS sequence"/>
</dbReference>
<comment type="caution">
    <text evidence="2">The sequence shown here is derived from an EMBL/GenBank/DDBJ whole genome shotgun (WGS) entry which is preliminary data.</text>
</comment>
<dbReference type="SUPFAM" id="SSF47336">
    <property type="entry name" value="ACP-like"/>
    <property type="match status" value="1"/>
</dbReference>
<organism evidence="2 3">
    <name type="scientific">Micromonospora harpali</name>
    <dbReference type="NCBI Taxonomy" id="1490225"/>
    <lineage>
        <taxon>Bacteria</taxon>
        <taxon>Bacillati</taxon>
        <taxon>Actinomycetota</taxon>
        <taxon>Actinomycetes</taxon>
        <taxon>Micromonosporales</taxon>
        <taxon>Micromonosporaceae</taxon>
        <taxon>Micromonospora</taxon>
    </lineage>
</organism>
<accession>A0ABW1HT57</accession>
<feature type="non-terminal residue" evidence="2">
    <location>
        <position position="107"/>
    </location>
</feature>
<dbReference type="InterPro" id="IPR036736">
    <property type="entry name" value="ACP-like_sf"/>
</dbReference>
<reference evidence="3" key="1">
    <citation type="journal article" date="2019" name="Int. J. Syst. Evol. Microbiol.">
        <title>The Global Catalogue of Microorganisms (GCM) 10K type strain sequencing project: providing services to taxonomists for standard genome sequencing and annotation.</title>
        <authorList>
            <consortium name="The Broad Institute Genomics Platform"/>
            <consortium name="The Broad Institute Genome Sequencing Center for Infectious Disease"/>
            <person name="Wu L."/>
            <person name="Ma J."/>
        </authorList>
    </citation>
    <scope>NUCLEOTIDE SEQUENCE [LARGE SCALE GENOMIC DNA]</scope>
    <source>
        <strain evidence="3">CGMCC 4.7173</strain>
    </source>
</reference>
<gene>
    <name evidence="2" type="ORF">ACFPZ4_24705</name>
</gene>
<dbReference type="Gene3D" id="1.10.1200.10">
    <property type="entry name" value="ACP-like"/>
    <property type="match status" value="1"/>
</dbReference>
<evidence type="ECO:0000259" key="1">
    <source>
        <dbReference type="PROSITE" id="PS50075"/>
    </source>
</evidence>
<dbReference type="RefSeq" id="WP_377537490.1">
    <property type="nucleotide sequence ID" value="NZ_JBHSQQ010000209.1"/>
</dbReference>
<dbReference type="PROSITE" id="PS50075">
    <property type="entry name" value="CARRIER"/>
    <property type="match status" value="1"/>
</dbReference>
<evidence type="ECO:0000313" key="3">
    <source>
        <dbReference type="Proteomes" id="UP001596207"/>
    </source>
</evidence>
<protein>
    <submittedName>
        <fullName evidence="2">Acyl carrier protein</fullName>
    </submittedName>
</protein>
<keyword evidence="3" id="KW-1185">Reference proteome</keyword>
<sequence>MAEPGRPQVVHRVRELLARYRDRAQVVGVGDDEPLAVLGVDSVTLITVAAELHQRWDLTIGVAAVLDPAASVASLAAAAVAAARAVGRTGGRLDVVGMGVVAPTGHG</sequence>
<dbReference type="Pfam" id="PF00550">
    <property type="entry name" value="PP-binding"/>
    <property type="match status" value="1"/>
</dbReference>
<dbReference type="InterPro" id="IPR009081">
    <property type="entry name" value="PP-bd_ACP"/>
</dbReference>
<name>A0ABW1HT57_9ACTN</name>